<dbReference type="PANTHER" id="PTHR43176:SF3">
    <property type="entry name" value="3-HYDROXYISOBUTYRYL-COA HYDROLASE, MITOCHONDRIAL"/>
    <property type="match status" value="1"/>
</dbReference>
<dbReference type="GO" id="GO:0003860">
    <property type="term" value="F:3-hydroxyisobutyryl-CoA hydrolase activity"/>
    <property type="evidence" value="ECO:0007669"/>
    <property type="project" value="UniProtKB-EC"/>
</dbReference>
<evidence type="ECO:0000256" key="2">
    <source>
        <dbReference type="ARBA" id="ARBA00011915"/>
    </source>
</evidence>
<dbReference type="Gene3D" id="3.90.226.10">
    <property type="entry name" value="2-enoyl-CoA Hydratase, Chain A, domain 1"/>
    <property type="match status" value="1"/>
</dbReference>
<dbReference type="CDD" id="cd06558">
    <property type="entry name" value="crotonase-like"/>
    <property type="match status" value="1"/>
</dbReference>
<protein>
    <recommendedName>
        <fullName evidence="2">3-hydroxyisobutyryl-CoA hydrolase</fullName>
        <ecNumber evidence="2">3.1.2.4</ecNumber>
    </recommendedName>
</protein>
<keyword evidence="6" id="KW-1185">Reference proteome</keyword>
<dbReference type="SUPFAM" id="SSF52096">
    <property type="entry name" value="ClpP/crotonase"/>
    <property type="match status" value="1"/>
</dbReference>
<dbReference type="EC" id="3.1.2.4" evidence="2"/>
<dbReference type="Pfam" id="PF16113">
    <property type="entry name" value="ECH_2"/>
    <property type="match status" value="1"/>
</dbReference>
<dbReference type="Proteomes" id="UP000258927">
    <property type="component" value="Chromosome"/>
</dbReference>
<dbReference type="RefSeq" id="WP_117394576.1">
    <property type="nucleotide sequence ID" value="NZ_CP021330.1"/>
</dbReference>
<comment type="catalytic activity">
    <reaction evidence="1">
        <text>3-hydroxy-2-methylpropanoyl-CoA + H2O = 3-hydroxy-2-methylpropanoate + CoA + H(+)</text>
        <dbReference type="Rhea" id="RHEA:20888"/>
        <dbReference type="ChEBI" id="CHEBI:11805"/>
        <dbReference type="ChEBI" id="CHEBI:15377"/>
        <dbReference type="ChEBI" id="CHEBI:15378"/>
        <dbReference type="ChEBI" id="CHEBI:57287"/>
        <dbReference type="ChEBI" id="CHEBI:57340"/>
        <dbReference type="EC" id="3.1.2.4"/>
    </reaction>
</comment>
<dbReference type="GO" id="GO:0006574">
    <property type="term" value="P:L-valine catabolic process"/>
    <property type="evidence" value="ECO:0007669"/>
    <property type="project" value="TreeGrafter"/>
</dbReference>
<dbReference type="KEGG" id="mmyr:MXMO3_00083"/>
<dbReference type="InterPro" id="IPR029045">
    <property type="entry name" value="ClpP/crotonase-like_dom_sf"/>
</dbReference>
<dbReference type="STRING" id="1122213.GCA_000423365_02798"/>
<dbReference type="AlphaFoldDB" id="A0A2R4M9D3"/>
<name>A0A2R4M9D3_9HYPH</name>
<dbReference type="InterPro" id="IPR032259">
    <property type="entry name" value="HIBYL-CoA-H"/>
</dbReference>
<dbReference type="InterPro" id="IPR045004">
    <property type="entry name" value="ECH_dom"/>
</dbReference>
<dbReference type="PANTHER" id="PTHR43176">
    <property type="entry name" value="3-HYDROXYISOBUTYRYL-COA HYDROLASE-RELATED"/>
    <property type="match status" value="1"/>
</dbReference>
<gene>
    <name evidence="5" type="ORF">MXMO3_00083</name>
</gene>
<dbReference type="GO" id="GO:0005829">
    <property type="term" value="C:cytosol"/>
    <property type="evidence" value="ECO:0007669"/>
    <property type="project" value="TreeGrafter"/>
</dbReference>
<evidence type="ECO:0000256" key="1">
    <source>
        <dbReference type="ARBA" id="ARBA00001709"/>
    </source>
</evidence>
<dbReference type="EMBL" id="CP021330">
    <property type="protein sequence ID" value="AVX02631.1"/>
    <property type="molecule type" value="Genomic_DNA"/>
</dbReference>
<feature type="domain" description="Enoyl-CoA hydratase/isomerase" evidence="4">
    <location>
        <begin position="14"/>
        <end position="335"/>
    </location>
</feature>
<evidence type="ECO:0000256" key="3">
    <source>
        <dbReference type="ARBA" id="ARBA00022801"/>
    </source>
</evidence>
<proteinExistence type="predicted"/>
<evidence type="ECO:0000259" key="4">
    <source>
        <dbReference type="Pfam" id="PF16113"/>
    </source>
</evidence>
<accession>A0A2R4M9D3</accession>
<organism evidence="5 6">
    <name type="scientific">Maritalea myrionectae</name>
    <dbReference type="NCBI Taxonomy" id="454601"/>
    <lineage>
        <taxon>Bacteria</taxon>
        <taxon>Pseudomonadati</taxon>
        <taxon>Pseudomonadota</taxon>
        <taxon>Alphaproteobacteria</taxon>
        <taxon>Hyphomicrobiales</taxon>
        <taxon>Devosiaceae</taxon>
        <taxon>Maritalea</taxon>
    </lineage>
</organism>
<reference evidence="5 6" key="1">
    <citation type="submission" date="2017-05" db="EMBL/GenBank/DDBJ databases">
        <title>Genome Analysis of Maritalea myrionectae HL2708#5.</title>
        <authorList>
            <consortium name="Cotde Inc.-PKNU"/>
            <person name="Jang D."/>
            <person name="Oh H.-M."/>
        </authorList>
    </citation>
    <scope>NUCLEOTIDE SEQUENCE [LARGE SCALE GENOMIC DNA]</scope>
    <source>
        <strain evidence="5 6">HL2708#5</strain>
    </source>
</reference>
<evidence type="ECO:0000313" key="6">
    <source>
        <dbReference type="Proteomes" id="UP000258927"/>
    </source>
</evidence>
<sequence length="346" mass="37975">MSEKEVLISSQNGVGHIVLNRPKALNALSHQMVLDMLEAMKVWQGDPGIHALLIEGAGDRAFCAGGDIQAVYENGRTDHDAVMQFWRDEYELNALIENYTKPYVAMMHGFIMGGGVGVSAHGSHRIVTDNSIISMPETGIGFLPDVGGTYLLSRAPGGLGYFYGLTGGRMTADDAIYCGFADYYVPEDKFNALKEAILAGGDVDELIKAHAATPPEGDARWHHTQIADWFADKSFDDAMAAIEADESEFAQKALKVLKRQCPLSVKSTFHAINEAKQMDSIEPCLGQEFRFADASLYDVNFYEGIRAAIIEKDRNPQWVPATLDQVSDQMVSAMFKPLGEKELSLK</sequence>
<keyword evidence="3" id="KW-0378">Hydrolase</keyword>
<dbReference type="NCBIfam" id="NF004127">
    <property type="entry name" value="PRK05617.1"/>
    <property type="match status" value="1"/>
</dbReference>
<evidence type="ECO:0000313" key="5">
    <source>
        <dbReference type="EMBL" id="AVX02631.1"/>
    </source>
</evidence>